<comment type="caution">
    <text evidence="2">The sequence shown here is derived from an EMBL/GenBank/DDBJ whole genome shotgun (WGS) entry which is preliminary data.</text>
</comment>
<dbReference type="EMBL" id="DRMS01000293">
    <property type="protein sequence ID" value="HFC92709.1"/>
    <property type="molecule type" value="Genomic_DNA"/>
</dbReference>
<evidence type="ECO:0000313" key="2">
    <source>
        <dbReference type="EMBL" id="HFC92709.1"/>
    </source>
</evidence>
<evidence type="ECO:0000256" key="1">
    <source>
        <dbReference type="SAM" id="SignalP"/>
    </source>
</evidence>
<proteinExistence type="predicted"/>
<accession>A0A7V2T3D7</accession>
<sequence length="223" mass="25886">MTLLIFLFTALAFTSVCVAKDKFFCSSQILAKRTDVGFTWTVVSRLSDILNNAEQRYGKRDPSWTLLGIEFTNLNQPEIWYPFISKNRKHLIIQLTKSASKNEKEALFQLSHEVIHLLSPAGLDGSSVFEEGLATYFSIANMRTLNYDIDESYITEKKYKKAYKLIDNLYKNFPNAEDRIKTLRGRVKRIRDITPEQFSYAFTGLNKKYAALLAKKYTEWDFK</sequence>
<dbReference type="AlphaFoldDB" id="A0A7V2T3D7"/>
<reference evidence="2" key="1">
    <citation type="journal article" date="2020" name="mSystems">
        <title>Genome- and Community-Level Interaction Insights into Carbon Utilization and Element Cycling Functions of Hydrothermarchaeota in Hydrothermal Sediment.</title>
        <authorList>
            <person name="Zhou Z."/>
            <person name="Liu Y."/>
            <person name="Xu W."/>
            <person name="Pan J."/>
            <person name="Luo Z.H."/>
            <person name="Li M."/>
        </authorList>
    </citation>
    <scope>NUCLEOTIDE SEQUENCE [LARGE SCALE GENOMIC DNA]</scope>
    <source>
        <strain evidence="2">HyVt-493</strain>
    </source>
</reference>
<feature type="chain" id="PRO_5030794387" description="Peptidase M48 domain-containing protein" evidence="1">
    <location>
        <begin position="20"/>
        <end position="223"/>
    </location>
</feature>
<feature type="signal peptide" evidence="1">
    <location>
        <begin position="1"/>
        <end position="19"/>
    </location>
</feature>
<gene>
    <name evidence="2" type="ORF">ENJ51_07840</name>
</gene>
<protein>
    <recommendedName>
        <fullName evidence="3">Peptidase M48 domain-containing protein</fullName>
    </recommendedName>
</protein>
<name>A0A7V2T3D7_LEUMU</name>
<keyword evidence="1" id="KW-0732">Signal</keyword>
<dbReference type="Proteomes" id="UP000885750">
    <property type="component" value="Unassembled WGS sequence"/>
</dbReference>
<organism evidence="2">
    <name type="scientific">Leucothrix mucor</name>
    <dbReference type="NCBI Taxonomy" id="45248"/>
    <lineage>
        <taxon>Bacteria</taxon>
        <taxon>Pseudomonadati</taxon>
        <taxon>Pseudomonadota</taxon>
        <taxon>Gammaproteobacteria</taxon>
        <taxon>Thiotrichales</taxon>
        <taxon>Thiotrichaceae</taxon>
        <taxon>Leucothrix</taxon>
    </lineage>
</organism>
<evidence type="ECO:0008006" key="3">
    <source>
        <dbReference type="Google" id="ProtNLM"/>
    </source>
</evidence>